<dbReference type="InterPro" id="IPR036047">
    <property type="entry name" value="F-box-like_dom_sf"/>
</dbReference>
<reference evidence="2 3" key="1">
    <citation type="journal article" date="2024" name="bioRxiv">
        <title>Comparative genomics of Cryptococcus and Kwoniella reveals pathogenesis evolution and contrasting karyotype dynamics via intercentromeric recombination or chromosome fusion.</title>
        <authorList>
            <person name="Coelho M.A."/>
            <person name="David-Palma M."/>
            <person name="Shea T."/>
            <person name="Bowers K."/>
            <person name="McGinley-Smith S."/>
            <person name="Mohammad A.W."/>
            <person name="Gnirke A."/>
            <person name="Yurkov A.M."/>
            <person name="Nowrousian M."/>
            <person name="Sun S."/>
            <person name="Cuomo C.A."/>
            <person name="Heitman J."/>
        </authorList>
    </citation>
    <scope>NUCLEOTIDE SEQUENCE [LARGE SCALE GENOMIC DNA]</scope>
    <source>
        <strain evidence="2 3">CBS 13917</strain>
    </source>
</reference>
<name>A0AAW0YDK1_9TREE</name>
<dbReference type="GeneID" id="92184113"/>
<protein>
    <recommendedName>
        <fullName evidence="1">F-box domain-containing protein</fullName>
    </recommendedName>
</protein>
<dbReference type="Gene3D" id="3.80.10.10">
    <property type="entry name" value="Ribonuclease Inhibitor"/>
    <property type="match status" value="1"/>
</dbReference>
<dbReference type="RefSeq" id="XP_066799625.1">
    <property type="nucleotide sequence ID" value="XM_066949933.1"/>
</dbReference>
<dbReference type="Pfam" id="PF12937">
    <property type="entry name" value="F-box-like"/>
    <property type="match status" value="1"/>
</dbReference>
<feature type="domain" description="F-box" evidence="1">
    <location>
        <begin position="23"/>
        <end position="66"/>
    </location>
</feature>
<organism evidence="2 3">
    <name type="scientific">Kwoniella newhampshirensis</name>
    <dbReference type="NCBI Taxonomy" id="1651941"/>
    <lineage>
        <taxon>Eukaryota</taxon>
        <taxon>Fungi</taxon>
        <taxon>Dikarya</taxon>
        <taxon>Basidiomycota</taxon>
        <taxon>Agaricomycotina</taxon>
        <taxon>Tremellomycetes</taxon>
        <taxon>Tremellales</taxon>
        <taxon>Cryptococcaceae</taxon>
        <taxon>Kwoniella</taxon>
    </lineage>
</organism>
<gene>
    <name evidence="2" type="ORF">IAR55_006855</name>
</gene>
<dbReference type="SUPFAM" id="SSF81383">
    <property type="entry name" value="F-box domain"/>
    <property type="match status" value="1"/>
</dbReference>
<accession>A0AAW0YDK1</accession>
<evidence type="ECO:0000313" key="3">
    <source>
        <dbReference type="Proteomes" id="UP001388673"/>
    </source>
</evidence>
<sequence>MPRKTIKKLRPAQPYLPDTSPFELLPLETKLQILSHLPRAVAFALAVVSRSWRDPAESVIWSKLSITFPRNQGTSVCETSPRVQNKNLENKRMERINLAFRTRPERIGWVRELRIEPDGDDINHLVDLVEKVGPNLTELRIGPLDQTTSMATDFFAAMMKNYDTIRPFPRLKQLEIGIHKKTSIESQFSDIVHLAPTLTKLTVSGTLSRARRKIDESHWPSSIPTLTRIRILDFEQGCIPLLAQIARSASELTEISIQCKDHSGSWMDDPFVASEDDLKLLRGHEGLRKLEWRGDWQSRYFFERICEDGFDKLEMLVQSEGIGCESETYIENIHVPPFPSLHTILIPCRSTKWYNRLNLPDWAKAPPPRFSISSHTISQLRQASSLLQIQFISSSSSSSSAVLSDAVAVEEWCNKRVNGVLVRSYTHKTTGEEMFHLKRLALKIVQPKIYNESSYQKGYETMKLCTGTVTGTDHDWIDHTSYRGYPIPEDILKRVYHRVKKEKGDWITPGRGLDMPEEAWEVLRRWRGKLPDDGENGTRVMTRSMRIMGES</sequence>
<dbReference type="Proteomes" id="UP001388673">
    <property type="component" value="Unassembled WGS sequence"/>
</dbReference>
<dbReference type="InterPro" id="IPR001810">
    <property type="entry name" value="F-box_dom"/>
</dbReference>
<evidence type="ECO:0000259" key="1">
    <source>
        <dbReference type="Pfam" id="PF12937"/>
    </source>
</evidence>
<dbReference type="EMBL" id="JBCAWK010000014">
    <property type="protein sequence ID" value="KAK8844061.1"/>
    <property type="molecule type" value="Genomic_DNA"/>
</dbReference>
<dbReference type="KEGG" id="kne:92184113"/>
<comment type="caution">
    <text evidence="2">The sequence shown here is derived from an EMBL/GenBank/DDBJ whole genome shotgun (WGS) entry which is preliminary data.</text>
</comment>
<keyword evidence="3" id="KW-1185">Reference proteome</keyword>
<evidence type="ECO:0000313" key="2">
    <source>
        <dbReference type="EMBL" id="KAK8844061.1"/>
    </source>
</evidence>
<proteinExistence type="predicted"/>
<dbReference type="AlphaFoldDB" id="A0AAW0YDK1"/>
<dbReference type="InterPro" id="IPR032675">
    <property type="entry name" value="LRR_dom_sf"/>
</dbReference>